<evidence type="ECO:0000313" key="2">
    <source>
        <dbReference type="Proteomes" id="UP001168821"/>
    </source>
</evidence>
<keyword evidence="2" id="KW-1185">Reference proteome</keyword>
<dbReference type="InterPro" id="IPR036397">
    <property type="entry name" value="RNaseH_sf"/>
</dbReference>
<name>A0AA38MKF6_9CUCU</name>
<organism evidence="1 2">
    <name type="scientific">Zophobas morio</name>
    <dbReference type="NCBI Taxonomy" id="2755281"/>
    <lineage>
        <taxon>Eukaryota</taxon>
        <taxon>Metazoa</taxon>
        <taxon>Ecdysozoa</taxon>
        <taxon>Arthropoda</taxon>
        <taxon>Hexapoda</taxon>
        <taxon>Insecta</taxon>
        <taxon>Pterygota</taxon>
        <taxon>Neoptera</taxon>
        <taxon>Endopterygota</taxon>
        <taxon>Coleoptera</taxon>
        <taxon>Polyphaga</taxon>
        <taxon>Cucujiformia</taxon>
        <taxon>Tenebrionidae</taxon>
        <taxon>Zophobas</taxon>
    </lineage>
</organism>
<dbReference type="Proteomes" id="UP001168821">
    <property type="component" value="Unassembled WGS sequence"/>
</dbReference>
<dbReference type="EMBL" id="JALNTZ010000003">
    <property type="protein sequence ID" value="KAJ3659229.1"/>
    <property type="molecule type" value="Genomic_DNA"/>
</dbReference>
<proteinExistence type="predicted"/>
<protein>
    <submittedName>
        <fullName evidence="1">Uncharacterized protein</fullName>
    </submittedName>
</protein>
<gene>
    <name evidence="1" type="ORF">Zmor_010930</name>
</gene>
<dbReference type="AlphaFoldDB" id="A0AA38MKF6"/>
<sequence>MNWRASCLGGRSPLVFTEGNKTAPRYVDNVLDPYGLPCIQEIEDGIFQQDNACPHIENENVKLVSWPSKSPALSVIEHVCDQMGRRLSALEHPSITFSGSKRRFRWLRIPFLKK</sequence>
<reference evidence="1" key="1">
    <citation type="journal article" date="2023" name="G3 (Bethesda)">
        <title>Whole genome assemblies of Zophobas morio and Tenebrio molitor.</title>
        <authorList>
            <person name="Kaur S."/>
            <person name="Stinson S.A."/>
            <person name="diCenzo G.C."/>
        </authorList>
    </citation>
    <scope>NUCLEOTIDE SEQUENCE</scope>
    <source>
        <strain evidence="1">QUZm001</strain>
    </source>
</reference>
<accession>A0AA38MKF6</accession>
<dbReference type="Gene3D" id="3.30.420.10">
    <property type="entry name" value="Ribonuclease H-like superfamily/Ribonuclease H"/>
    <property type="match status" value="1"/>
</dbReference>
<comment type="caution">
    <text evidence="1">The sequence shown here is derived from an EMBL/GenBank/DDBJ whole genome shotgun (WGS) entry which is preliminary data.</text>
</comment>
<evidence type="ECO:0000313" key="1">
    <source>
        <dbReference type="EMBL" id="KAJ3659229.1"/>
    </source>
</evidence>
<dbReference type="GO" id="GO:0003676">
    <property type="term" value="F:nucleic acid binding"/>
    <property type="evidence" value="ECO:0007669"/>
    <property type="project" value="InterPro"/>
</dbReference>